<protein>
    <submittedName>
        <fullName evidence="1">Uncharacterized protein</fullName>
    </submittedName>
</protein>
<organism evidence="1 2">
    <name type="scientific">Rangifer tarandus platyrhynchus</name>
    <name type="common">Svalbard reindeer</name>
    <dbReference type="NCBI Taxonomy" id="3082113"/>
    <lineage>
        <taxon>Eukaryota</taxon>
        <taxon>Metazoa</taxon>
        <taxon>Chordata</taxon>
        <taxon>Craniata</taxon>
        <taxon>Vertebrata</taxon>
        <taxon>Euteleostomi</taxon>
        <taxon>Mammalia</taxon>
        <taxon>Eutheria</taxon>
        <taxon>Laurasiatheria</taxon>
        <taxon>Artiodactyla</taxon>
        <taxon>Ruminantia</taxon>
        <taxon>Pecora</taxon>
        <taxon>Cervidae</taxon>
        <taxon>Odocoileinae</taxon>
        <taxon>Rangifer</taxon>
    </lineage>
</organism>
<proteinExistence type="predicted"/>
<dbReference type="EMBL" id="OZ243562">
    <property type="protein sequence ID" value="CAN0501385.1"/>
    <property type="molecule type" value="Genomic_DNA"/>
</dbReference>
<reference evidence="1" key="1">
    <citation type="submission" date="2025-03" db="EMBL/GenBank/DDBJ databases">
        <authorList>
            <consortium name="ELIXIR-Norway"/>
            <consortium name="Elixir Norway"/>
        </authorList>
    </citation>
    <scope>NUCLEOTIDE SEQUENCE</scope>
</reference>
<evidence type="ECO:0000313" key="1">
    <source>
        <dbReference type="EMBL" id="CAN0501385.1"/>
    </source>
</evidence>
<accession>A0ACB1MJV1</accession>
<name>A0ACB1MJV1_RANTA</name>
<evidence type="ECO:0000313" key="2">
    <source>
        <dbReference type="Proteomes" id="UP001162501"/>
    </source>
</evidence>
<sequence>MACFPMPTPRLSGGAVRLGTESVGRDPASGDQADGAVLTGSGSCRPCHGPGQRAPRSCFKPLAHQLALGAPTRARQRPGWPCHQFPARHLQPPSFENCAGKGK</sequence>
<gene>
    <name evidence="1" type="ORF">MRATA1EN22A_LOCUS22329</name>
</gene>
<dbReference type="Proteomes" id="UP001162501">
    <property type="component" value="Chromosome 34"/>
</dbReference>